<dbReference type="SUPFAM" id="SSF57716">
    <property type="entry name" value="Glucocorticoid receptor-like (DNA-binding domain)"/>
    <property type="match status" value="1"/>
</dbReference>
<evidence type="ECO:0000259" key="5">
    <source>
        <dbReference type="Pfam" id="PF01258"/>
    </source>
</evidence>
<accession>A0A518DGR2</accession>
<evidence type="ECO:0000256" key="1">
    <source>
        <dbReference type="ARBA" id="ARBA00022723"/>
    </source>
</evidence>
<dbReference type="InterPro" id="IPR020458">
    <property type="entry name" value="Znf_DskA_TraR_CS"/>
</dbReference>
<evidence type="ECO:0000313" key="6">
    <source>
        <dbReference type="EMBL" id="QDU90661.1"/>
    </source>
</evidence>
<keyword evidence="7" id="KW-1185">Reference proteome</keyword>
<keyword evidence="2" id="KW-0863">Zinc-finger</keyword>
<feature type="domain" description="Zinc finger DksA/TraR C4-type" evidence="5">
    <location>
        <begin position="86"/>
        <end position="115"/>
    </location>
</feature>
<sequence length="163" mass="17702">MLSKTFHCDACGWRGVEGSAGVANRLRAVGQLKREKHPHDELLEQLLPAASQKLVCAECGAVGLRVAQGEESEEEDADDWQAAVLCEGCRKPIPPERLEALPDTRRCVACQAVSESDPESEWEPEFCPRCGALVELRVSSAGGLTRYRRYCTGGCRSVAGGAW</sequence>
<dbReference type="Gene3D" id="1.20.120.910">
    <property type="entry name" value="DksA, coiled-coil domain"/>
    <property type="match status" value="1"/>
</dbReference>
<keyword evidence="3" id="KW-0862">Zinc</keyword>
<evidence type="ECO:0000256" key="4">
    <source>
        <dbReference type="PROSITE-ProRule" id="PRU00510"/>
    </source>
</evidence>
<evidence type="ECO:0000256" key="2">
    <source>
        <dbReference type="ARBA" id="ARBA00022771"/>
    </source>
</evidence>
<dbReference type="AlphaFoldDB" id="A0A518DGR2"/>
<keyword evidence="1" id="KW-0479">Metal-binding</keyword>
<dbReference type="Proteomes" id="UP000317429">
    <property type="component" value="Chromosome"/>
</dbReference>
<dbReference type="GO" id="GO:0008270">
    <property type="term" value="F:zinc ion binding"/>
    <property type="evidence" value="ECO:0007669"/>
    <property type="project" value="UniProtKB-KW"/>
</dbReference>
<evidence type="ECO:0000256" key="3">
    <source>
        <dbReference type="ARBA" id="ARBA00022833"/>
    </source>
</evidence>
<feature type="zinc finger region" description="dksA C4-type" evidence="4">
    <location>
        <begin position="86"/>
        <end position="110"/>
    </location>
</feature>
<proteinExistence type="predicted"/>
<dbReference type="KEGG" id="pnd:Pla175_40700"/>
<dbReference type="PROSITE" id="PS01102">
    <property type="entry name" value="ZF_DKSA_1"/>
    <property type="match status" value="1"/>
</dbReference>
<dbReference type="PROSITE" id="PS51128">
    <property type="entry name" value="ZF_DKSA_2"/>
    <property type="match status" value="1"/>
</dbReference>
<name>A0A518DGR2_9BACT</name>
<dbReference type="OrthoDB" id="291754at2"/>
<dbReference type="EMBL" id="CP036291">
    <property type="protein sequence ID" value="QDU90661.1"/>
    <property type="molecule type" value="Genomic_DNA"/>
</dbReference>
<gene>
    <name evidence="6" type="ORF">Pla175_40700</name>
</gene>
<dbReference type="RefSeq" id="WP_145289608.1">
    <property type="nucleotide sequence ID" value="NZ_CP036291.1"/>
</dbReference>
<reference evidence="6 7" key="1">
    <citation type="submission" date="2019-02" db="EMBL/GenBank/DDBJ databases">
        <title>Deep-cultivation of Planctomycetes and their phenomic and genomic characterization uncovers novel biology.</title>
        <authorList>
            <person name="Wiegand S."/>
            <person name="Jogler M."/>
            <person name="Boedeker C."/>
            <person name="Pinto D."/>
            <person name="Vollmers J."/>
            <person name="Rivas-Marin E."/>
            <person name="Kohn T."/>
            <person name="Peeters S.H."/>
            <person name="Heuer A."/>
            <person name="Rast P."/>
            <person name="Oberbeckmann S."/>
            <person name="Bunk B."/>
            <person name="Jeske O."/>
            <person name="Meyerdierks A."/>
            <person name="Storesund J.E."/>
            <person name="Kallscheuer N."/>
            <person name="Luecker S."/>
            <person name="Lage O.M."/>
            <person name="Pohl T."/>
            <person name="Merkel B.J."/>
            <person name="Hornburger P."/>
            <person name="Mueller R.-W."/>
            <person name="Bruemmer F."/>
            <person name="Labrenz M."/>
            <person name="Spormann A.M."/>
            <person name="Op den Camp H."/>
            <person name="Overmann J."/>
            <person name="Amann R."/>
            <person name="Jetten M.S.M."/>
            <person name="Mascher T."/>
            <person name="Medema M.H."/>
            <person name="Devos D.P."/>
            <person name="Kaster A.-K."/>
            <person name="Ovreas L."/>
            <person name="Rohde M."/>
            <person name="Galperin M.Y."/>
            <person name="Jogler C."/>
        </authorList>
    </citation>
    <scope>NUCLEOTIDE SEQUENCE [LARGE SCALE GENOMIC DNA]</scope>
    <source>
        <strain evidence="6 7">Pla175</strain>
    </source>
</reference>
<protein>
    <submittedName>
        <fullName evidence="6">Prokaryotic dksA/traR C4-type zinc finger</fullName>
    </submittedName>
</protein>
<dbReference type="InterPro" id="IPR000962">
    <property type="entry name" value="Znf_DskA_TraR"/>
</dbReference>
<dbReference type="Pfam" id="PF01258">
    <property type="entry name" value="zf-dskA_traR"/>
    <property type="match status" value="1"/>
</dbReference>
<organism evidence="6 7">
    <name type="scientific">Pirellulimonas nuda</name>
    <dbReference type="NCBI Taxonomy" id="2528009"/>
    <lineage>
        <taxon>Bacteria</taxon>
        <taxon>Pseudomonadati</taxon>
        <taxon>Planctomycetota</taxon>
        <taxon>Planctomycetia</taxon>
        <taxon>Pirellulales</taxon>
        <taxon>Lacipirellulaceae</taxon>
        <taxon>Pirellulimonas</taxon>
    </lineage>
</organism>
<evidence type="ECO:0000313" key="7">
    <source>
        <dbReference type="Proteomes" id="UP000317429"/>
    </source>
</evidence>